<feature type="repeat" description="TPR" evidence="1">
    <location>
        <begin position="59"/>
        <end position="92"/>
    </location>
</feature>
<evidence type="ECO:0000313" key="3">
    <source>
        <dbReference type="Proteomes" id="UP000233782"/>
    </source>
</evidence>
<accession>A0A2N3V230</accession>
<protein>
    <submittedName>
        <fullName evidence="2">Tetratricopeptide repeat protein</fullName>
    </submittedName>
</protein>
<dbReference type="Pfam" id="PF13181">
    <property type="entry name" value="TPR_8"/>
    <property type="match status" value="1"/>
</dbReference>
<dbReference type="OrthoDB" id="916447at2"/>
<dbReference type="PANTHER" id="PTHR12558:SF13">
    <property type="entry name" value="CELL DIVISION CYCLE PROTEIN 27 HOMOLOG"/>
    <property type="match status" value="1"/>
</dbReference>
<dbReference type="PROSITE" id="PS50005">
    <property type="entry name" value="TPR"/>
    <property type="match status" value="3"/>
</dbReference>
<sequence>MMSRWSLSWVVLLVLTLSGCIKEEGAREQMVDLQAVAVEDPAKQLVSLSDAIERSKRDGSLYARRAMVLLRQGELDKALSDVNEAIKLSREPANFFVKAQVLYLKGRHDEALPLALQAERNSYESSSLYVLLTELYLDRKEYAKAAQFARQALELSPDDPHAIYFKGRVSEMTGDTVVAIRHYRQALELNPDFAETHRSIAGLYLAQLNMAQAREHTEHGLRLAPKDPELWHYKGMLQLQATRKDSALVSFERALALSDTMQATHFQVAQLRHGLGELEMALQHLEKSPRYSSTLKALSIKASSLERLGENLAALRTYERMLIIEPKHSYARQSVARLRYKLERPRPQLDSMAVRQRGF</sequence>
<dbReference type="Proteomes" id="UP000233782">
    <property type="component" value="Unassembled WGS sequence"/>
</dbReference>
<dbReference type="Gene3D" id="1.25.40.10">
    <property type="entry name" value="Tetratricopeptide repeat domain"/>
    <property type="match status" value="2"/>
</dbReference>
<reference evidence="2 3" key="1">
    <citation type="submission" date="2017-12" db="EMBL/GenBank/DDBJ databases">
        <title>Genomic Encyclopedia of Type Strains, Phase III (KMG-III): the genomes of soil and plant-associated and newly described type strains.</title>
        <authorList>
            <person name="Whitman W."/>
        </authorList>
    </citation>
    <scope>NUCLEOTIDE SEQUENCE [LARGE SCALE GENOMIC DNA]</scope>
    <source>
        <strain evidence="2 3">LP43</strain>
    </source>
</reference>
<dbReference type="EMBL" id="PJMU01000001">
    <property type="protein sequence ID" value="PKV75672.1"/>
    <property type="molecule type" value="Genomic_DNA"/>
</dbReference>
<evidence type="ECO:0000313" key="2">
    <source>
        <dbReference type="EMBL" id="PKV75672.1"/>
    </source>
</evidence>
<keyword evidence="1" id="KW-0802">TPR repeat</keyword>
<dbReference type="SUPFAM" id="SSF48452">
    <property type="entry name" value="TPR-like"/>
    <property type="match status" value="1"/>
</dbReference>
<comment type="caution">
    <text evidence="2">The sequence shown here is derived from an EMBL/GenBank/DDBJ whole genome shotgun (WGS) entry which is preliminary data.</text>
</comment>
<gene>
    <name evidence="2" type="ORF">BD749_0618</name>
</gene>
<proteinExistence type="predicted"/>
<dbReference type="RefSeq" id="WP_101442885.1">
    <property type="nucleotide sequence ID" value="NZ_PJMU01000001.1"/>
</dbReference>
<name>A0A2N3V230_9BACT</name>
<dbReference type="PANTHER" id="PTHR12558">
    <property type="entry name" value="CELL DIVISION CYCLE 16,23,27"/>
    <property type="match status" value="1"/>
</dbReference>
<feature type="repeat" description="TPR" evidence="1">
    <location>
        <begin position="160"/>
        <end position="193"/>
    </location>
</feature>
<dbReference type="InterPro" id="IPR011990">
    <property type="entry name" value="TPR-like_helical_dom_sf"/>
</dbReference>
<dbReference type="InterPro" id="IPR019734">
    <property type="entry name" value="TPR_rpt"/>
</dbReference>
<dbReference type="PROSITE" id="PS51257">
    <property type="entry name" value="PROKAR_LIPOPROTEIN"/>
    <property type="match status" value="1"/>
</dbReference>
<dbReference type="Pfam" id="PF13432">
    <property type="entry name" value="TPR_16"/>
    <property type="match status" value="1"/>
</dbReference>
<dbReference type="AlphaFoldDB" id="A0A2N3V230"/>
<dbReference type="Pfam" id="PF14559">
    <property type="entry name" value="TPR_19"/>
    <property type="match status" value="1"/>
</dbReference>
<evidence type="ECO:0000256" key="1">
    <source>
        <dbReference type="PROSITE-ProRule" id="PRU00339"/>
    </source>
</evidence>
<keyword evidence="3" id="KW-1185">Reference proteome</keyword>
<organism evidence="2 3">
    <name type="scientific">Pontibacter ramchanderi</name>
    <dbReference type="NCBI Taxonomy" id="1179743"/>
    <lineage>
        <taxon>Bacteria</taxon>
        <taxon>Pseudomonadati</taxon>
        <taxon>Bacteroidota</taxon>
        <taxon>Cytophagia</taxon>
        <taxon>Cytophagales</taxon>
        <taxon>Hymenobacteraceae</taxon>
        <taxon>Pontibacter</taxon>
    </lineage>
</organism>
<dbReference type="SMART" id="SM00028">
    <property type="entry name" value="TPR"/>
    <property type="match status" value="6"/>
</dbReference>
<feature type="repeat" description="TPR" evidence="1">
    <location>
        <begin position="126"/>
        <end position="159"/>
    </location>
</feature>